<proteinExistence type="predicted"/>
<feature type="region of interest" description="Disordered" evidence="1">
    <location>
        <begin position="1"/>
        <end position="21"/>
    </location>
</feature>
<organism evidence="4">
    <name type="scientific">Thelazia callipaeda</name>
    <name type="common">Oriental eyeworm</name>
    <name type="synonym">Parasitic nematode</name>
    <dbReference type="NCBI Taxonomy" id="103827"/>
    <lineage>
        <taxon>Eukaryota</taxon>
        <taxon>Metazoa</taxon>
        <taxon>Ecdysozoa</taxon>
        <taxon>Nematoda</taxon>
        <taxon>Chromadorea</taxon>
        <taxon>Rhabditida</taxon>
        <taxon>Spirurina</taxon>
        <taxon>Spiruromorpha</taxon>
        <taxon>Thelazioidea</taxon>
        <taxon>Thelaziidae</taxon>
        <taxon>Thelazia</taxon>
    </lineage>
</organism>
<dbReference type="WBParaSite" id="TCLT_0000346101-mRNA-1">
    <property type="protein sequence ID" value="TCLT_0000346101-mRNA-1"/>
    <property type="gene ID" value="TCLT_0000346101"/>
</dbReference>
<dbReference type="STRING" id="103827.A0A0N5CTA3"/>
<reference evidence="2 3" key="2">
    <citation type="submission" date="2018-11" db="EMBL/GenBank/DDBJ databases">
        <authorList>
            <consortium name="Pathogen Informatics"/>
        </authorList>
    </citation>
    <scope>NUCLEOTIDE SEQUENCE [LARGE SCALE GENOMIC DNA]</scope>
</reference>
<evidence type="ECO:0000256" key="1">
    <source>
        <dbReference type="SAM" id="MobiDB-lite"/>
    </source>
</evidence>
<name>A0A0N5CTA3_THECL</name>
<accession>A0A0N5CTA3</accession>
<sequence>MAQSTPLFSSTQAGVIDDSTKQKYLDEEKERLRLFELQEQRRRQAAGGLCTTDVNACSFNPFATVSPAAPAAVPGVAAQPSVSSTGSASSSKPSDDLLGLFDMMPAAGGIAATSGYRSNAVPQPFALDPTNPFAQSVLQQQATPVITNPMPGAGFPGYQNVGSTNAFGADFATAFNVGAATNKSNVGFNPFLVGGTTDPPFIPQCPIRNEGSEKQWSANVPENANVAAGWSALNPQADLGDKKAVSWNKTAESSESGDEAVANTGNVSLQTSEVINLSPRNPFETLHENAGGNFSKSLRLGYFNAKLSVRNGKNLLVRISS</sequence>
<gene>
    <name evidence="2" type="ORF">TCLT_LOCUS3454</name>
</gene>
<evidence type="ECO:0000313" key="3">
    <source>
        <dbReference type="Proteomes" id="UP000276776"/>
    </source>
</evidence>
<evidence type="ECO:0000313" key="4">
    <source>
        <dbReference type="WBParaSite" id="TCLT_0000346101-mRNA-1"/>
    </source>
</evidence>
<dbReference type="Proteomes" id="UP000276776">
    <property type="component" value="Unassembled WGS sequence"/>
</dbReference>
<reference evidence="4" key="1">
    <citation type="submission" date="2017-02" db="UniProtKB">
        <authorList>
            <consortium name="WormBaseParasite"/>
        </authorList>
    </citation>
    <scope>IDENTIFICATION</scope>
</reference>
<keyword evidence="3" id="KW-1185">Reference proteome</keyword>
<dbReference type="EMBL" id="UYYF01001509">
    <property type="protein sequence ID" value="VDM99932.1"/>
    <property type="molecule type" value="Genomic_DNA"/>
</dbReference>
<feature type="compositionally biased region" description="Polar residues" evidence="1">
    <location>
        <begin position="1"/>
        <end position="13"/>
    </location>
</feature>
<protein>
    <submittedName>
        <fullName evidence="4">Clathrin light chain</fullName>
    </submittedName>
</protein>
<evidence type="ECO:0000313" key="2">
    <source>
        <dbReference type="EMBL" id="VDM99932.1"/>
    </source>
</evidence>
<dbReference type="AlphaFoldDB" id="A0A0N5CTA3"/>